<organism evidence="1 2">
    <name type="scientific">Vaccinium darrowii</name>
    <dbReference type="NCBI Taxonomy" id="229202"/>
    <lineage>
        <taxon>Eukaryota</taxon>
        <taxon>Viridiplantae</taxon>
        <taxon>Streptophyta</taxon>
        <taxon>Embryophyta</taxon>
        <taxon>Tracheophyta</taxon>
        <taxon>Spermatophyta</taxon>
        <taxon>Magnoliopsida</taxon>
        <taxon>eudicotyledons</taxon>
        <taxon>Gunneridae</taxon>
        <taxon>Pentapetalae</taxon>
        <taxon>asterids</taxon>
        <taxon>Ericales</taxon>
        <taxon>Ericaceae</taxon>
        <taxon>Vaccinioideae</taxon>
        <taxon>Vaccinieae</taxon>
        <taxon>Vaccinium</taxon>
    </lineage>
</organism>
<protein>
    <submittedName>
        <fullName evidence="1">Uncharacterized protein</fullName>
    </submittedName>
</protein>
<keyword evidence="2" id="KW-1185">Reference proteome</keyword>
<reference evidence="1 2" key="1">
    <citation type="journal article" date="2021" name="Hortic Res">
        <title>High-quality reference genome and annotation aids understanding of berry development for evergreen blueberry (Vaccinium darrowii).</title>
        <authorList>
            <person name="Yu J."/>
            <person name="Hulse-Kemp A.M."/>
            <person name="Babiker E."/>
            <person name="Staton M."/>
        </authorList>
    </citation>
    <scope>NUCLEOTIDE SEQUENCE [LARGE SCALE GENOMIC DNA]</scope>
    <source>
        <strain evidence="2">cv. NJ 8807/NJ 8810</strain>
        <tissue evidence="1">Young leaf</tissue>
    </source>
</reference>
<accession>A0ACB7X321</accession>
<proteinExistence type="predicted"/>
<comment type="caution">
    <text evidence="1">The sequence shown here is derived from an EMBL/GenBank/DDBJ whole genome shotgun (WGS) entry which is preliminary data.</text>
</comment>
<dbReference type="Proteomes" id="UP000828048">
    <property type="component" value="Chromosome 2"/>
</dbReference>
<name>A0ACB7X321_9ERIC</name>
<evidence type="ECO:0000313" key="1">
    <source>
        <dbReference type="EMBL" id="KAH7835083.1"/>
    </source>
</evidence>
<sequence length="156" mass="18007">MATCHVVAMPYPGRGHINPMMNLCKLLSSRRHHRILFTFIVTEEWLGLIGSETKPDNIRFITIPNILPSELVRAADMKGFIGAVLTKLEEPFEEVLDRLEAPINVIVADTFLVWALDVRRRRNISVASFWPMPVTVFSMFYHFDLLVQIQHFPVEF</sequence>
<evidence type="ECO:0000313" key="2">
    <source>
        <dbReference type="Proteomes" id="UP000828048"/>
    </source>
</evidence>
<gene>
    <name evidence="1" type="ORF">Vadar_022757</name>
</gene>
<dbReference type="EMBL" id="CM037152">
    <property type="protein sequence ID" value="KAH7835083.1"/>
    <property type="molecule type" value="Genomic_DNA"/>
</dbReference>